<organism evidence="1">
    <name type="scientific">viral metagenome</name>
    <dbReference type="NCBI Taxonomy" id="1070528"/>
    <lineage>
        <taxon>unclassified sequences</taxon>
        <taxon>metagenomes</taxon>
        <taxon>organismal metagenomes</taxon>
    </lineage>
</organism>
<dbReference type="EMBL" id="MN739097">
    <property type="protein sequence ID" value="QHS88474.1"/>
    <property type="molecule type" value="Genomic_DNA"/>
</dbReference>
<protein>
    <submittedName>
        <fullName evidence="1">Uncharacterized protein</fullName>
    </submittedName>
</protein>
<reference evidence="1" key="1">
    <citation type="journal article" date="2020" name="Nature">
        <title>Giant virus diversity and host interactions through global metagenomics.</title>
        <authorList>
            <person name="Schulz F."/>
            <person name="Roux S."/>
            <person name="Paez-Espino D."/>
            <person name="Jungbluth S."/>
            <person name="Walsh D.A."/>
            <person name="Denef V.J."/>
            <person name="McMahon K.D."/>
            <person name="Konstantinidis K.T."/>
            <person name="Eloe-Fadrosh E.A."/>
            <person name="Kyrpides N.C."/>
            <person name="Woyke T."/>
        </authorList>
    </citation>
    <scope>NUCLEOTIDE SEQUENCE</scope>
    <source>
        <strain evidence="1">GVMAG-M-3300010158-55</strain>
    </source>
</reference>
<accession>A0A6C0B9J5</accession>
<proteinExistence type="predicted"/>
<dbReference type="AlphaFoldDB" id="A0A6C0B9J5"/>
<name>A0A6C0B9J5_9ZZZZ</name>
<evidence type="ECO:0000313" key="1">
    <source>
        <dbReference type="EMBL" id="QHS88474.1"/>
    </source>
</evidence>
<sequence length="313" mass="36621">MDYSKIILIIVFSLISKYIYSSYQSSEEVFESHEHYKFVSDYFIGDKMSKHKPILWIFSPPEINARNWESFYSRNTLKVNQPYLQITMKSIYDKCKDSFNVCLINDDTFDSLLNWNVNIHDLPQPNKDHYRQLGLSMILYHYGGFIVPPSFLCIHDLHDLYKSSLEDKGMFVVEGVNRGSTHDQLVYFPNVRMMGAKKKNTTIHQLVEYQEYLFLDKTAQSDFIDNVNLWCNRNATIVDGKYIGIKKVSGEPVTVDELLGTTPIEYPNSSLYGIYIPQDEVLKRSKYNWFARMSIEQILKSQLMVAQYMLASY</sequence>